<evidence type="ECO:0000259" key="9">
    <source>
        <dbReference type="Pfam" id="PF00535"/>
    </source>
</evidence>
<accession>A0ABT2TC45</accession>
<dbReference type="InterPro" id="IPR050256">
    <property type="entry name" value="Glycosyltransferase_2"/>
</dbReference>
<feature type="transmembrane region" description="Helical" evidence="8">
    <location>
        <begin position="261"/>
        <end position="286"/>
    </location>
</feature>
<keyword evidence="3" id="KW-0808">Transferase</keyword>
<dbReference type="Proteomes" id="UP001652394">
    <property type="component" value="Unassembled WGS sequence"/>
</dbReference>
<dbReference type="SUPFAM" id="SSF53448">
    <property type="entry name" value="Nucleotide-diphospho-sugar transferases"/>
    <property type="match status" value="1"/>
</dbReference>
<reference evidence="10 11" key="1">
    <citation type="journal article" date="2021" name="ISME Commun">
        <title>Automated analysis of genomic sequences facilitates high-throughput and comprehensive description of bacteria.</title>
        <authorList>
            <person name="Hitch T.C.A."/>
        </authorList>
    </citation>
    <scope>NUCLEOTIDE SEQUENCE [LARGE SCALE GENOMIC DNA]</scope>
    <source>
        <strain evidence="10 11">H2_18</strain>
    </source>
</reference>
<sequence>MLISIAIPCYRSEKTIRMVVEEIQTAFSMRAEYEYEIILVNDGSPDNTFKVIEQLCREDNRITGVNLSQNFGQSSAKMAAVPYVHGDVMITMDDDGQHPAEGIFDLAEKIQEGYDMVYAYFPHKKHSLFKRVTSWMNSFLLSLMKVKDKDVHVSSFVAYSAFAIKMIKNSRSPVNALSSYVRRLTKKITDIEMEHKERISGKSNYTLGKLFRLWKNGITSFSTKALGLSIYLGVGCAIAGFGYAIFIFIKKLLHPSMLIGYASNMIVMLVLSGIIMILLGIIGEYLGKIFLIMVRLPNYQVRDEILNKYCTKYENNVYKNK</sequence>
<comment type="caution">
    <text evidence="10">The sequence shown here is derived from an EMBL/GenBank/DDBJ whole genome shotgun (WGS) entry which is preliminary data.</text>
</comment>
<keyword evidence="4 8" id="KW-0812">Transmembrane</keyword>
<dbReference type="CDD" id="cd04187">
    <property type="entry name" value="DPM1_like_bac"/>
    <property type="match status" value="1"/>
</dbReference>
<keyword evidence="2" id="KW-0328">Glycosyltransferase</keyword>
<feature type="transmembrane region" description="Helical" evidence="8">
    <location>
        <begin position="225"/>
        <end position="249"/>
    </location>
</feature>
<keyword evidence="11" id="KW-1185">Reference proteome</keyword>
<keyword evidence="7 8" id="KW-0472">Membrane</keyword>
<dbReference type="Pfam" id="PF00535">
    <property type="entry name" value="Glycos_transf_2"/>
    <property type="match status" value="1"/>
</dbReference>
<gene>
    <name evidence="10" type="ORF">OCV51_08970</name>
</gene>
<evidence type="ECO:0000313" key="11">
    <source>
        <dbReference type="Proteomes" id="UP001652394"/>
    </source>
</evidence>
<evidence type="ECO:0000256" key="6">
    <source>
        <dbReference type="ARBA" id="ARBA00022989"/>
    </source>
</evidence>
<evidence type="ECO:0000313" key="10">
    <source>
        <dbReference type="EMBL" id="MCU6747781.1"/>
    </source>
</evidence>
<dbReference type="RefSeq" id="WP_059069033.1">
    <property type="nucleotide sequence ID" value="NZ_JAOQJX010000012.1"/>
</dbReference>
<keyword evidence="5" id="KW-0448">Lipopolysaccharide biosynthesis</keyword>
<feature type="domain" description="Glycosyltransferase 2-like" evidence="9">
    <location>
        <begin position="4"/>
        <end position="141"/>
    </location>
</feature>
<organism evidence="10 11">
    <name type="scientific">Faecalicatena acetigenes</name>
    <dbReference type="NCBI Taxonomy" id="2981790"/>
    <lineage>
        <taxon>Bacteria</taxon>
        <taxon>Bacillati</taxon>
        <taxon>Bacillota</taxon>
        <taxon>Clostridia</taxon>
        <taxon>Lachnospirales</taxon>
        <taxon>Lachnospiraceae</taxon>
        <taxon>Faecalicatena</taxon>
    </lineage>
</organism>
<protein>
    <submittedName>
        <fullName evidence="10">Glycosyltransferase family 2 protein</fullName>
    </submittedName>
</protein>
<name>A0ABT2TC45_9FIRM</name>
<dbReference type="EMBL" id="JAOQJX010000012">
    <property type="protein sequence ID" value="MCU6747781.1"/>
    <property type="molecule type" value="Genomic_DNA"/>
</dbReference>
<dbReference type="Gene3D" id="3.90.550.10">
    <property type="entry name" value="Spore Coat Polysaccharide Biosynthesis Protein SpsA, Chain A"/>
    <property type="match status" value="1"/>
</dbReference>
<evidence type="ECO:0000256" key="3">
    <source>
        <dbReference type="ARBA" id="ARBA00022679"/>
    </source>
</evidence>
<dbReference type="PANTHER" id="PTHR48090:SF3">
    <property type="entry name" value="UNDECAPRENYL-PHOSPHATE 4-DEOXY-4-FORMAMIDO-L-ARABINOSE TRANSFERASE"/>
    <property type="match status" value="1"/>
</dbReference>
<evidence type="ECO:0000256" key="4">
    <source>
        <dbReference type="ARBA" id="ARBA00022692"/>
    </source>
</evidence>
<dbReference type="InterPro" id="IPR001173">
    <property type="entry name" value="Glyco_trans_2-like"/>
</dbReference>
<keyword evidence="1" id="KW-1003">Cell membrane</keyword>
<evidence type="ECO:0000256" key="5">
    <source>
        <dbReference type="ARBA" id="ARBA00022985"/>
    </source>
</evidence>
<dbReference type="PANTHER" id="PTHR48090">
    <property type="entry name" value="UNDECAPRENYL-PHOSPHATE 4-DEOXY-4-FORMAMIDO-L-ARABINOSE TRANSFERASE-RELATED"/>
    <property type="match status" value="1"/>
</dbReference>
<keyword evidence="6 8" id="KW-1133">Transmembrane helix</keyword>
<evidence type="ECO:0000256" key="2">
    <source>
        <dbReference type="ARBA" id="ARBA00022676"/>
    </source>
</evidence>
<proteinExistence type="predicted"/>
<evidence type="ECO:0000256" key="8">
    <source>
        <dbReference type="SAM" id="Phobius"/>
    </source>
</evidence>
<dbReference type="InterPro" id="IPR029044">
    <property type="entry name" value="Nucleotide-diphossugar_trans"/>
</dbReference>
<evidence type="ECO:0000256" key="7">
    <source>
        <dbReference type="ARBA" id="ARBA00023136"/>
    </source>
</evidence>
<evidence type="ECO:0000256" key="1">
    <source>
        <dbReference type="ARBA" id="ARBA00022475"/>
    </source>
</evidence>